<evidence type="ECO:0000256" key="1">
    <source>
        <dbReference type="ARBA" id="ARBA00022723"/>
    </source>
</evidence>
<dbReference type="Pfam" id="PF03098">
    <property type="entry name" value="An_peroxidase"/>
    <property type="match status" value="2"/>
</dbReference>
<keyword evidence="4 5" id="KW-0408">Iron</keyword>
<evidence type="ECO:0000313" key="7">
    <source>
        <dbReference type="Proteomes" id="UP000765509"/>
    </source>
</evidence>
<name>A0A9Q3C3I5_9BASI</name>
<dbReference type="Proteomes" id="UP000765509">
    <property type="component" value="Unassembled WGS sequence"/>
</dbReference>
<keyword evidence="2" id="KW-0223">Dioxygenase</keyword>
<dbReference type="InterPro" id="IPR050783">
    <property type="entry name" value="Oxylipin_biosynth_metab"/>
</dbReference>
<evidence type="ECO:0000256" key="3">
    <source>
        <dbReference type="ARBA" id="ARBA00023002"/>
    </source>
</evidence>
<keyword evidence="3" id="KW-0560">Oxidoreductase</keyword>
<comment type="caution">
    <text evidence="6">The sequence shown here is derived from an EMBL/GenBank/DDBJ whole genome shotgun (WGS) entry which is preliminary data.</text>
</comment>
<dbReference type="PANTHER" id="PTHR11903:SF37">
    <property type="entry name" value="PSI-PRODUCING OXYGENASE A"/>
    <property type="match status" value="1"/>
</dbReference>
<evidence type="ECO:0000256" key="4">
    <source>
        <dbReference type="ARBA" id="ARBA00023004"/>
    </source>
</evidence>
<feature type="binding site" description="axial binding residue" evidence="5">
    <location>
        <position position="440"/>
    </location>
    <ligand>
        <name>heme b</name>
        <dbReference type="ChEBI" id="CHEBI:60344"/>
    </ligand>
    <ligandPart>
        <name>Fe</name>
        <dbReference type="ChEBI" id="CHEBI:18248"/>
    </ligandPart>
</feature>
<dbReference type="InterPro" id="IPR037120">
    <property type="entry name" value="Haem_peroxidase_sf_animal"/>
</dbReference>
<dbReference type="PROSITE" id="PS50292">
    <property type="entry name" value="PEROXIDASE_3"/>
    <property type="match status" value="1"/>
</dbReference>
<evidence type="ECO:0008006" key="8">
    <source>
        <dbReference type="Google" id="ProtNLM"/>
    </source>
</evidence>
<dbReference type="GO" id="GO:0006631">
    <property type="term" value="P:fatty acid metabolic process"/>
    <property type="evidence" value="ECO:0007669"/>
    <property type="project" value="UniProtKB-ARBA"/>
</dbReference>
<dbReference type="InterPro" id="IPR019791">
    <property type="entry name" value="Haem_peroxidase_animal"/>
</dbReference>
<dbReference type="GO" id="GO:0051213">
    <property type="term" value="F:dioxygenase activity"/>
    <property type="evidence" value="ECO:0007669"/>
    <property type="project" value="UniProtKB-KW"/>
</dbReference>
<dbReference type="GO" id="GO:0006979">
    <property type="term" value="P:response to oxidative stress"/>
    <property type="evidence" value="ECO:0007669"/>
    <property type="project" value="InterPro"/>
</dbReference>
<dbReference type="PRINTS" id="PR00457">
    <property type="entry name" value="ANPEROXIDASE"/>
</dbReference>
<dbReference type="GO" id="GO:0046872">
    <property type="term" value="F:metal ion binding"/>
    <property type="evidence" value="ECO:0007669"/>
    <property type="project" value="UniProtKB-KW"/>
</dbReference>
<sequence>MSALLNHDHLNQLQLGIQPKFGEQFLQSAGFTHLLQIGSAADLPSLSSSSGWRTVSQLQKSIGTVTNYLFANTGKRATTVEEEADTLDLKDPTHLSYFGIQQLLSGRIPKNLHTIRQLISSIGKPLDDRKLLLENVVAMLATTGKSPGHGLPRPINAIQGQFINLLWNDLSHPPTVDLLPEHRFRSADGSYNNLTGFPLLGAAQQPYSRSVKPLHYIPPDIAEPEELFDAILRRDHQPDGFKPHPYGISSLMFAFANIIIHDLFWTKHDEPWQNLTSSYVSLDPLYGANSQEQEKIRDNMAENLGRGLLYNDTFSSKRLLMMPPASAALLILFSRNHNRAARKILELNERNQWKRDLESLSPEQRRQQDDEIFGTARNINCAYFAGIVLSDYIQAILGTHPVDSDWVLDPSMEMKNLLGSTPKATGNSVSVEFNLLYRWHSTMSIGQASWLENKMAKGLPSRDWDKLDRDSFEKAKDHLTQELNADADPKNWKISRLHLHPSPPGTHHLPEVYERDPDTGKFRDEDIAQLLKESTSEYAGAFGPRGVPAVMKWVDCHGMRTARDTWRVCTLNEFRQYLNLKPFKTFTEWNSNTEIASAMEELVGHPSNIPLYVGLHGEEAKKPLPGAGLCPGYTVSRAILSDAVALVRGDRFYTDCATADTMTDWGLKEVQPDVREGSYGGLMQRLIINNLPNQYCYNDVSLLFPFMVPERIYHILEGISPDKACRYSLKGSPPPKPYGFTSVTVSNERTQIYELSDSELVQKNRMGQLFGALHMRSNISTVYDCLFSVIDGNEWNTFERFISEMISKSAIQRSKTTKDLTLDICRDVINPLVSGWLAHMFGLFEVGLHSRQLLLTALSDVYVYLTEPQMTYKTQSAAKVVAEEFVGQIRYHIEAAIAPSSIRKVLQKGTAMVAVGALNALEDTIKFLSPQSRISGTNLYRNSQEFYARLVDQNSRKNNLALEELAADCFRAVATLAYSLTHGSAHALDYLITPASLCSEEKAEVIYSLEELNRQIWEDKTKFEQPQFRDRYARYGLEATRLNHWVPELQGFIYKVDRNSTVDKGNIGMIDSKFDLSRDQEEYSKLFDPTGHCLKFYKKVICVIVKEVASLPDVQKASGRQGVLSKIQILDSVSGMPTMHIKYNGQRKWSFGKKELLRSS</sequence>
<dbReference type="Gene3D" id="1.10.640.10">
    <property type="entry name" value="Haem peroxidase domain superfamily, animal type"/>
    <property type="match status" value="1"/>
</dbReference>
<protein>
    <recommendedName>
        <fullName evidence="8">Heme peroxidase</fullName>
    </recommendedName>
</protein>
<evidence type="ECO:0000256" key="2">
    <source>
        <dbReference type="ARBA" id="ARBA00022964"/>
    </source>
</evidence>
<gene>
    <name evidence="6" type="ORF">O181_015245</name>
</gene>
<dbReference type="GO" id="GO:0004601">
    <property type="term" value="F:peroxidase activity"/>
    <property type="evidence" value="ECO:0007669"/>
    <property type="project" value="InterPro"/>
</dbReference>
<dbReference type="PANTHER" id="PTHR11903">
    <property type="entry name" value="PROSTAGLANDIN G/H SYNTHASE"/>
    <property type="match status" value="1"/>
</dbReference>
<reference evidence="6" key="1">
    <citation type="submission" date="2021-03" db="EMBL/GenBank/DDBJ databases">
        <title>Draft genome sequence of rust myrtle Austropuccinia psidii MF-1, a brazilian biotype.</title>
        <authorList>
            <person name="Quecine M.C."/>
            <person name="Pachon D.M.R."/>
            <person name="Bonatelli M.L."/>
            <person name="Correr F.H."/>
            <person name="Franceschini L.M."/>
            <person name="Leite T.F."/>
            <person name="Margarido G.R.A."/>
            <person name="Almeida C.A."/>
            <person name="Ferrarezi J.A."/>
            <person name="Labate C.A."/>
        </authorList>
    </citation>
    <scope>NUCLEOTIDE SEQUENCE</scope>
    <source>
        <strain evidence="6">MF-1</strain>
    </source>
</reference>
<proteinExistence type="predicted"/>
<keyword evidence="7" id="KW-1185">Reference proteome</keyword>
<evidence type="ECO:0000313" key="6">
    <source>
        <dbReference type="EMBL" id="MBW0475530.1"/>
    </source>
</evidence>
<dbReference type="EMBL" id="AVOT02004141">
    <property type="protein sequence ID" value="MBW0475530.1"/>
    <property type="molecule type" value="Genomic_DNA"/>
</dbReference>
<dbReference type="SUPFAM" id="SSF48113">
    <property type="entry name" value="Heme-dependent peroxidases"/>
    <property type="match status" value="1"/>
</dbReference>
<dbReference type="GO" id="GO:0020037">
    <property type="term" value="F:heme binding"/>
    <property type="evidence" value="ECO:0007669"/>
    <property type="project" value="InterPro"/>
</dbReference>
<accession>A0A9Q3C3I5</accession>
<dbReference type="AlphaFoldDB" id="A0A9Q3C3I5"/>
<evidence type="ECO:0000256" key="5">
    <source>
        <dbReference type="PIRSR" id="PIRSR619791-2"/>
    </source>
</evidence>
<organism evidence="6 7">
    <name type="scientific">Austropuccinia psidii MF-1</name>
    <dbReference type="NCBI Taxonomy" id="1389203"/>
    <lineage>
        <taxon>Eukaryota</taxon>
        <taxon>Fungi</taxon>
        <taxon>Dikarya</taxon>
        <taxon>Basidiomycota</taxon>
        <taxon>Pucciniomycotina</taxon>
        <taxon>Pucciniomycetes</taxon>
        <taxon>Pucciniales</taxon>
        <taxon>Sphaerophragmiaceae</taxon>
        <taxon>Austropuccinia</taxon>
    </lineage>
</organism>
<dbReference type="OrthoDB" id="823504at2759"/>
<dbReference type="InterPro" id="IPR010255">
    <property type="entry name" value="Haem_peroxidase_sf"/>
</dbReference>
<keyword evidence="5" id="KW-0349">Heme</keyword>
<keyword evidence="1 5" id="KW-0479">Metal-binding</keyword>